<sequence>MSPFSIIVISTEATITKTLHPPTIHATKAHVHPPETSVAGIVTSVTAAHHHGTTARQ</sequence>
<dbReference type="AlphaFoldDB" id="A0A3P3ZRF6"/>
<evidence type="ECO:0000313" key="1">
    <source>
        <dbReference type="EMBL" id="VAY89498.1"/>
    </source>
</evidence>
<reference evidence="1" key="1">
    <citation type="submission" date="2018-10" db="EMBL/GenBank/DDBJ databases">
        <authorList>
            <person name="Plewniak F."/>
        </authorList>
    </citation>
    <scope>NUCLEOTIDE SEQUENCE</scope>
</reference>
<gene>
    <name evidence="1" type="ORF">CARN8_7020005</name>
</gene>
<name>A0A3P3ZRF6_9ZZZZ</name>
<proteinExistence type="predicted"/>
<accession>A0A3P3ZRF6</accession>
<dbReference type="EMBL" id="UOYP01000671">
    <property type="protein sequence ID" value="VAY89498.1"/>
    <property type="molecule type" value="Genomic_DNA"/>
</dbReference>
<organism evidence="1">
    <name type="scientific">mine drainage metagenome</name>
    <dbReference type="NCBI Taxonomy" id="410659"/>
    <lineage>
        <taxon>unclassified sequences</taxon>
        <taxon>metagenomes</taxon>
        <taxon>ecological metagenomes</taxon>
    </lineage>
</organism>
<protein>
    <submittedName>
        <fullName evidence="1">Uncharacterized protein</fullName>
    </submittedName>
</protein>